<dbReference type="PANTHER" id="PTHR31465:SF8">
    <property type="entry name" value="DOMAIN PROTEIN, PUTATIVE (AFU_ORTHOLOGUE AFUA_6G14140)-RELATED"/>
    <property type="match status" value="1"/>
</dbReference>
<dbReference type="OrthoDB" id="4521223at2759"/>
<dbReference type="GO" id="GO:0000324">
    <property type="term" value="C:fungal-type vacuole"/>
    <property type="evidence" value="ECO:0007669"/>
    <property type="project" value="TreeGrafter"/>
</dbReference>
<protein>
    <recommendedName>
        <fullName evidence="8">RTA1-domain-containing protein</fullName>
    </recommendedName>
</protein>
<evidence type="ECO:0000256" key="4">
    <source>
        <dbReference type="ARBA" id="ARBA00023136"/>
    </source>
</evidence>
<sequence length="295" mass="32248">MSSTTSEPDFVDCTKATCTVESSVYGYYPSAAFTYLFIAIFSLSAAAHAFQGLKSRSWSFMAVLTVGCLLETIGYVGRALLRRDPFDVAYLSIQLICITTGPAFLAAGIYLTLKHLIIVYGAQFSRLAPKWYTWIFISADITSILIQAIGAALAASANDPAPGNTTMMVGLGFQVFTLAIFGIMAVDVWAQIRRHRGEFNESAKGLRESRRFKLMLGSLIIAYTAIQIRCIYRIVEMAGGWANSIMQDQPSFIVLESVMITVYVVVLNIGHPGFMFAQAKKVGSKDNEGSEMAEA</sequence>
<dbReference type="AlphaFoldDB" id="A0A8H7W3M8"/>
<dbReference type="Pfam" id="PF04479">
    <property type="entry name" value="RTA1"/>
    <property type="match status" value="1"/>
</dbReference>
<evidence type="ECO:0000313" key="7">
    <source>
        <dbReference type="Proteomes" id="UP000664132"/>
    </source>
</evidence>
<feature type="transmembrane region" description="Helical" evidence="5">
    <location>
        <begin position="131"/>
        <end position="155"/>
    </location>
</feature>
<keyword evidence="2 5" id="KW-0812">Transmembrane</keyword>
<comment type="subcellular location">
    <subcellularLocation>
        <location evidence="1">Membrane</location>
        <topology evidence="1">Multi-pass membrane protein</topology>
    </subcellularLocation>
</comment>
<evidence type="ECO:0000313" key="6">
    <source>
        <dbReference type="EMBL" id="KAG4411103.1"/>
    </source>
</evidence>
<evidence type="ECO:0000256" key="3">
    <source>
        <dbReference type="ARBA" id="ARBA00022989"/>
    </source>
</evidence>
<proteinExistence type="predicted"/>
<dbReference type="Proteomes" id="UP000664132">
    <property type="component" value="Unassembled WGS sequence"/>
</dbReference>
<organism evidence="6 7">
    <name type="scientific">Cadophora malorum</name>
    <dbReference type="NCBI Taxonomy" id="108018"/>
    <lineage>
        <taxon>Eukaryota</taxon>
        <taxon>Fungi</taxon>
        <taxon>Dikarya</taxon>
        <taxon>Ascomycota</taxon>
        <taxon>Pezizomycotina</taxon>
        <taxon>Leotiomycetes</taxon>
        <taxon>Helotiales</taxon>
        <taxon>Ploettnerulaceae</taxon>
        <taxon>Cadophora</taxon>
    </lineage>
</organism>
<evidence type="ECO:0008006" key="8">
    <source>
        <dbReference type="Google" id="ProtNLM"/>
    </source>
</evidence>
<feature type="transmembrane region" description="Helical" evidence="5">
    <location>
        <begin position="57"/>
        <end position="76"/>
    </location>
</feature>
<keyword evidence="3 5" id="KW-1133">Transmembrane helix</keyword>
<accession>A0A8H7W3M8</accession>
<evidence type="ECO:0000256" key="1">
    <source>
        <dbReference type="ARBA" id="ARBA00004141"/>
    </source>
</evidence>
<reference evidence="6" key="1">
    <citation type="submission" date="2021-02" db="EMBL/GenBank/DDBJ databases">
        <title>Genome sequence Cadophora malorum strain M34.</title>
        <authorList>
            <person name="Stefanovic E."/>
            <person name="Vu D."/>
            <person name="Scully C."/>
            <person name="Dijksterhuis J."/>
            <person name="Roader J."/>
            <person name="Houbraken J."/>
        </authorList>
    </citation>
    <scope>NUCLEOTIDE SEQUENCE</scope>
    <source>
        <strain evidence="6">M34</strain>
    </source>
</reference>
<gene>
    <name evidence="6" type="ORF">IFR04_015760</name>
</gene>
<dbReference type="EMBL" id="JAFJYH010000521">
    <property type="protein sequence ID" value="KAG4411103.1"/>
    <property type="molecule type" value="Genomic_DNA"/>
</dbReference>
<feature type="transmembrane region" description="Helical" evidence="5">
    <location>
        <begin position="88"/>
        <end position="111"/>
    </location>
</feature>
<feature type="transmembrane region" description="Helical" evidence="5">
    <location>
        <begin position="167"/>
        <end position="190"/>
    </location>
</feature>
<keyword evidence="7" id="KW-1185">Reference proteome</keyword>
<evidence type="ECO:0000256" key="2">
    <source>
        <dbReference type="ARBA" id="ARBA00022692"/>
    </source>
</evidence>
<feature type="transmembrane region" description="Helical" evidence="5">
    <location>
        <begin position="252"/>
        <end position="270"/>
    </location>
</feature>
<dbReference type="GO" id="GO:0005886">
    <property type="term" value="C:plasma membrane"/>
    <property type="evidence" value="ECO:0007669"/>
    <property type="project" value="TreeGrafter"/>
</dbReference>
<dbReference type="InterPro" id="IPR007568">
    <property type="entry name" value="RTA1"/>
</dbReference>
<keyword evidence="4 5" id="KW-0472">Membrane</keyword>
<evidence type="ECO:0000256" key="5">
    <source>
        <dbReference type="SAM" id="Phobius"/>
    </source>
</evidence>
<name>A0A8H7W3M8_9HELO</name>
<dbReference type="PANTHER" id="PTHR31465">
    <property type="entry name" value="PROTEIN RTA1-RELATED"/>
    <property type="match status" value="1"/>
</dbReference>
<feature type="transmembrane region" description="Helical" evidence="5">
    <location>
        <begin position="211"/>
        <end position="232"/>
    </location>
</feature>
<comment type="caution">
    <text evidence="6">The sequence shown here is derived from an EMBL/GenBank/DDBJ whole genome shotgun (WGS) entry which is preliminary data.</text>
</comment>
<feature type="transmembrane region" description="Helical" evidence="5">
    <location>
        <begin position="32"/>
        <end position="50"/>
    </location>
</feature>